<name>U5QFT6_GLOK1</name>
<evidence type="ECO:0000256" key="1">
    <source>
        <dbReference type="SAM" id="MobiDB-lite"/>
    </source>
</evidence>
<dbReference type="KEGG" id="glj:GKIL_1502"/>
<protein>
    <recommendedName>
        <fullName evidence="5">DUF3667 domain-containing protein</fullName>
    </recommendedName>
</protein>
<sequence length="339" mass="37753">MADLDTEASQDSPPLTRAEQKAKLRPGRRSPICLNCGELTPSNFCAGCGQANSTYRVSTRQIVGDFINDYFTVDLKFPKSVLPLLFKPGFLTSEYIAGRRARYIAPLRMYLFVSVAYFFILSLDANNLKFSDQPPKPPVAAKAAKAGAPPAKGPPDKGVLVFPQSKEQQRSAKAEVDTLDFESGNPTFDAFMKNRVRDKVSSYTVPNGGQRLVQDALDNVPIAMFVLLPVFALLLKLLYWRGHHFYAEHLIFSLHYHSFVFTLLLLVAFVHNSLVSLLNEAVLWSVVPLAILVYLVWAMKTVYRQGLGKTLVKFVLLLSGYSTAIVFSIVLVALLLFLR</sequence>
<dbReference type="InterPro" id="IPR022134">
    <property type="entry name" value="DUF3667"/>
</dbReference>
<evidence type="ECO:0000313" key="4">
    <source>
        <dbReference type="Proteomes" id="UP000017396"/>
    </source>
</evidence>
<gene>
    <name evidence="3" type="ORF">GKIL_1502</name>
</gene>
<keyword evidence="2" id="KW-1133">Transmembrane helix</keyword>
<dbReference type="RefSeq" id="WP_023172855.1">
    <property type="nucleotide sequence ID" value="NC_022600.1"/>
</dbReference>
<dbReference type="EMBL" id="CP003587">
    <property type="protein sequence ID" value="AGY57748.1"/>
    <property type="molecule type" value="Genomic_DNA"/>
</dbReference>
<reference evidence="3 4" key="1">
    <citation type="journal article" date="2013" name="PLoS ONE">
        <title>Cultivation and Complete Genome Sequencing of Gloeobacter kilaueensis sp. nov., from a Lava Cave in Kilauea Caldera, Hawai'i.</title>
        <authorList>
            <person name="Saw J.H."/>
            <person name="Schatz M."/>
            <person name="Brown M.V."/>
            <person name="Kunkel D.D."/>
            <person name="Foster J.S."/>
            <person name="Shick H."/>
            <person name="Christensen S."/>
            <person name="Hou S."/>
            <person name="Wan X."/>
            <person name="Donachie S.P."/>
        </authorList>
    </citation>
    <scope>NUCLEOTIDE SEQUENCE [LARGE SCALE GENOMIC DNA]</scope>
    <source>
        <strain evidence="4">JS</strain>
    </source>
</reference>
<dbReference type="Proteomes" id="UP000017396">
    <property type="component" value="Chromosome"/>
</dbReference>
<feature type="transmembrane region" description="Helical" evidence="2">
    <location>
        <begin position="311"/>
        <end position="338"/>
    </location>
</feature>
<dbReference type="Pfam" id="PF12412">
    <property type="entry name" value="DUF3667"/>
    <property type="match status" value="1"/>
</dbReference>
<feature type="transmembrane region" description="Helical" evidence="2">
    <location>
        <begin position="281"/>
        <end position="299"/>
    </location>
</feature>
<feature type="transmembrane region" description="Helical" evidence="2">
    <location>
        <begin position="220"/>
        <end position="238"/>
    </location>
</feature>
<dbReference type="OrthoDB" id="675873at2"/>
<feature type="transmembrane region" description="Helical" evidence="2">
    <location>
        <begin position="109"/>
        <end position="128"/>
    </location>
</feature>
<keyword evidence="4" id="KW-1185">Reference proteome</keyword>
<feature type="transmembrane region" description="Helical" evidence="2">
    <location>
        <begin position="250"/>
        <end position="269"/>
    </location>
</feature>
<proteinExistence type="predicted"/>
<feature type="region of interest" description="Disordered" evidence="1">
    <location>
        <begin position="1"/>
        <end position="21"/>
    </location>
</feature>
<dbReference type="eggNOG" id="COG1566">
    <property type="taxonomic scope" value="Bacteria"/>
</dbReference>
<accession>U5QFT6</accession>
<dbReference type="AlphaFoldDB" id="U5QFT6"/>
<keyword evidence="2" id="KW-0812">Transmembrane</keyword>
<dbReference type="STRING" id="1183438.GKIL_1502"/>
<dbReference type="HOGENOM" id="CLU_046825_0_1_3"/>
<evidence type="ECO:0000313" key="3">
    <source>
        <dbReference type="EMBL" id="AGY57748.1"/>
    </source>
</evidence>
<keyword evidence="2" id="KW-0472">Membrane</keyword>
<evidence type="ECO:0000256" key="2">
    <source>
        <dbReference type="SAM" id="Phobius"/>
    </source>
</evidence>
<evidence type="ECO:0008006" key="5">
    <source>
        <dbReference type="Google" id="ProtNLM"/>
    </source>
</evidence>
<organism evidence="3 4">
    <name type="scientific">Gloeobacter kilaueensis (strain ATCC BAA-2537 / CCAP 1431/1 / ULC 316 / JS1)</name>
    <dbReference type="NCBI Taxonomy" id="1183438"/>
    <lineage>
        <taxon>Bacteria</taxon>
        <taxon>Bacillati</taxon>
        <taxon>Cyanobacteriota</taxon>
        <taxon>Cyanophyceae</taxon>
        <taxon>Gloeobacterales</taxon>
        <taxon>Gloeobacteraceae</taxon>
        <taxon>Gloeobacter</taxon>
    </lineage>
</organism>